<evidence type="ECO:0000256" key="1">
    <source>
        <dbReference type="SAM" id="MobiDB-lite"/>
    </source>
</evidence>
<keyword evidence="3" id="KW-1185">Reference proteome</keyword>
<evidence type="ECO:0000313" key="3">
    <source>
        <dbReference type="Proteomes" id="UP001596395"/>
    </source>
</evidence>
<reference evidence="2 3" key="1">
    <citation type="journal article" date="2019" name="Int. J. Syst. Evol. Microbiol.">
        <title>The Global Catalogue of Microorganisms (GCM) 10K type strain sequencing project: providing services to taxonomists for standard genome sequencing and annotation.</title>
        <authorList>
            <consortium name="The Broad Institute Genomics Platform"/>
            <consortium name="The Broad Institute Genome Sequencing Center for Infectious Disease"/>
            <person name="Wu L."/>
            <person name="Ma J."/>
        </authorList>
    </citation>
    <scope>NUCLEOTIDE SEQUENCE [LARGE SCALE GENOMIC DNA]</scope>
    <source>
        <strain evidence="2 3">GX26</strain>
    </source>
</reference>
<sequence>MVHENLQRAGELLEAAADAATHEDATERLSKQAAEFASHAESERGPDHGRLARHERILTEIAEAEGGTVASKIDEAIDAVRAYRSTVDGV</sequence>
<feature type="compositionally biased region" description="Basic and acidic residues" evidence="1">
    <location>
        <begin position="20"/>
        <end position="30"/>
    </location>
</feature>
<evidence type="ECO:0000313" key="2">
    <source>
        <dbReference type="EMBL" id="MFC6952473.1"/>
    </source>
</evidence>
<feature type="region of interest" description="Disordered" evidence="1">
    <location>
        <begin position="18"/>
        <end position="50"/>
    </location>
</feature>
<comment type="caution">
    <text evidence="2">The sequence shown here is derived from an EMBL/GenBank/DDBJ whole genome shotgun (WGS) entry which is preliminary data.</text>
</comment>
<dbReference type="InterPro" id="IPR055975">
    <property type="entry name" value="DUF7553"/>
</dbReference>
<feature type="compositionally biased region" description="Basic and acidic residues" evidence="1">
    <location>
        <begin position="38"/>
        <end position="50"/>
    </location>
</feature>
<dbReference type="Pfam" id="PF24430">
    <property type="entry name" value="DUF7553"/>
    <property type="match status" value="1"/>
</dbReference>
<protein>
    <submittedName>
        <fullName evidence="2">Uncharacterized protein</fullName>
    </submittedName>
</protein>
<dbReference type="RefSeq" id="WP_336349449.1">
    <property type="nucleotide sequence ID" value="NZ_JAZAQL010000001.1"/>
</dbReference>
<dbReference type="AlphaFoldDB" id="A0ABD5VFL4"/>
<organism evidence="2 3">
    <name type="scientific">Halorubellus litoreus</name>
    <dbReference type="NCBI Taxonomy" id="755308"/>
    <lineage>
        <taxon>Archaea</taxon>
        <taxon>Methanobacteriati</taxon>
        <taxon>Methanobacteriota</taxon>
        <taxon>Stenosarchaea group</taxon>
        <taxon>Halobacteria</taxon>
        <taxon>Halobacteriales</taxon>
        <taxon>Halorubellaceae</taxon>
        <taxon>Halorubellus</taxon>
    </lineage>
</organism>
<gene>
    <name evidence="2" type="ORF">ACFQGB_06320</name>
</gene>
<dbReference type="EMBL" id="JBHSXN010000001">
    <property type="protein sequence ID" value="MFC6952473.1"/>
    <property type="molecule type" value="Genomic_DNA"/>
</dbReference>
<name>A0ABD5VFL4_9EURY</name>
<proteinExistence type="predicted"/>
<dbReference type="Proteomes" id="UP001596395">
    <property type="component" value="Unassembled WGS sequence"/>
</dbReference>
<accession>A0ABD5VFL4</accession>